<keyword evidence="3" id="KW-1185">Reference proteome</keyword>
<dbReference type="AlphaFoldDB" id="A0A3G2S586"/>
<dbReference type="VEuPathDB" id="FungiDB:DNF11_1502"/>
<reference evidence="2 3" key="1">
    <citation type="submission" date="2018-10" db="EMBL/GenBank/DDBJ databases">
        <title>Complete genome sequence of Malassezia restricta CBS 7877.</title>
        <authorList>
            <person name="Morand S.C."/>
            <person name="Bertignac M."/>
            <person name="Iltis A."/>
            <person name="Kolder I."/>
            <person name="Pirovano W."/>
            <person name="Jourdain R."/>
            <person name="Clavaud C."/>
        </authorList>
    </citation>
    <scope>NUCLEOTIDE SEQUENCE [LARGE SCALE GENOMIC DNA]</scope>
    <source>
        <strain evidence="2 3">CBS 7877</strain>
    </source>
</reference>
<organism evidence="2 3">
    <name type="scientific">Malassezia restricta (strain ATCC 96810 / NBRC 103918 / CBS 7877)</name>
    <name type="common">Seborrheic dermatitis infection agent</name>
    <dbReference type="NCBI Taxonomy" id="425264"/>
    <lineage>
        <taxon>Eukaryota</taxon>
        <taxon>Fungi</taxon>
        <taxon>Dikarya</taxon>
        <taxon>Basidiomycota</taxon>
        <taxon>Ustilaginomycotina</taxon>
        <taxon>Malasseziomycetes</taxon>
        <taxon>Malasseziales</taxon>
        <taxon>Malasseziaceae</taxon>
        <taxon>Malassezia</taxon>
    </lineage>
</organism>
<accession>A0A3G2S586</accession>
<dbReference type="EMBL" id="CP033150">
    <property type="protein sequence ID" value="AYO42452.1"/>
    <property type="molecule type" value="Genomic_DNA"/>
</dbReference>
<keyword evidence="1" id="KW-0732">Signal</keyword>
<evidence type="ECO:0000313" key="2">
    <source>
        <dbReference type="EMBL" id="AYO42452.1"/>
    </source>
</evidence>
<evidence type="ECO:0000256" key="1">
    <source>
        <dbReference type="SAM" id="SignalP"/>
    </source>
</evidence>
<name>A0A3G2S586_MALR7</name>
<protein>
    <submittedName>
        <fullName evidence="2">Uncharacterized protein</fullName>
    </submittedName>
</protein>
<feature type="chain" id="PRO_5018115146" evidence="1">
    <location>
        <begin position="22"/>
        <end position="223"/>
    </location>
</feature>
<feature type="signal peptide" evidence="1">
    <location>
        <begin position="1"/>
        <end position="21"/>
    </location>
</feature>
<sequence length="223" mass="24852">MMKTSIIAIALVATALASVDALKCEKYASGTLASWEEVNLENGHVQHYAMKDGKLAKSQKGEEFDFYACEAPAKFHKNIKANRDRGAEKAGVIKTKDGKKCLTNSFIRVRDPSTDDKYHTGYKQVPENVEKKVTLEDCAEDGMDLRKQWFAIPSPLREGCSSRLLQMGYECDEPLQLTYGTKGVAFDTEGGQGTSLKNPDDYRNSYSFFLTEKVDASCVYMNP</sequence>
<evidence type="ECO:0000313" key="3">
    <source>
        <dbReference type="Proteomes" id="UP000269793"/>
    </source>
</evidence>
<dbReference type="Proteomes" id="UP000269793">
    <property type="component" value="Chromosome III"/>
</dbReference>
<dbReference type="OrthoDB" id="10272887at2759"/>
<gene>
    <name evidence="2" type="ORF">DNF11_1502</name>
</gene>
<proteinExistence type="predicted"/>